<feature type="domain" description="HTH merR-type" evidence="2">
    <location>
        <begin position="135"/>
        <end position="204"/>
    </location>
</feature>
<dbReference type="Pfam" id="PF00376">
    <property type="entry name" value="MerR"/>
    <property type="match status" value="1"/>
</dbReference>
<keyword evidence="1" id="KW-0238">DNA-binding</keyword>
<dbReference type="InterPro" id="IPR009061">
    <property type="entry name" value="DNA-bd_dom_put_sf"/>
</dbReference>
<name>A0A100Y9W0_9ACTN</name>
<evidence type="ECO:0000313" key="3">
    <source>
        <dbReference type="EMBL" id="KUH40284.1"/>
    </source>
</evidence>
<dbReference type="Gene3D" id="1.10.1660.10">
    <property type="match status" value="2"/>
</dbReference>
<dbReference type="Proteomes" id="UP000054011">
    <property type="component" value="Unassembled WGS sequence"/>
</dbReference>
<dbReference type="SUPFAM" id="SSF46955">
    <property type="entry name" value="Putative DNA-binding domain"/>
    <property type="match status" value="2"/>
</dbReference>
<dbReference type="STRING" id="936756.ATE80_03050"/>
<dbReference type="PANTHER" id="PTHR30204:SF93">
    <property type="entry name" value="HTH MERR-TYPE DOMAIN-CONTAINING PROTEIN"/>
    <property type="match status" value="1"/>
</dbReference>
<dbReference type="EMBL" id="LNSV01000004">
    <property type="protein sequence ID" value="KUH40284.1"/>
    <property type="molecule type" value="Genomic_DNA"/>
</dbReference>
<sequence length="251" mass="27150">MAASTTGRHDGDREGRWRAADLARAAGVSVQQLRNYVAAGVLPPVGRTESGYRVYTGAHAQALTAARDMAAGHGWATARAVMRAVHEGDLDTALAALDESHARLDLERGELTAVRDALETVLTHGAPPPPPSRRGLRIGQVAGAVGVRPPVLRLWEERGLLRPDRDPATGYRVYSGGELRAAHVVALLRRGHHPLAAVRAVLDELRTTGDPGRVRAELDRRERDLSRRSLRRLRASAALHAYLEYLGHSGP</sequence>
<dbReference type="InterPro" id="IPR000551">
    <property type="entry name" value="MerR-type_HTH_dom"/>
</dbReference>
<reference evidence="3 4" key="1">
    <citation type="submission" date="2015-11" db="EMBL/GenBank/DDBJ databases">
        <title>Genome-wide analysis reveals the secondary metabolome in Streptomyces kanasensis ZX01.</title>
        <authorList>
            <person name="Zhang G."/>
            <person name="Han L."/>
            <person name="Feng J."/>
            <person name="Zhang X."/>
        </authorList>
    </citation>
    <scope>NUCLEOTIDE SEQUENCE [LARGE SCALE GENOMIC DNA]</scope>
    <source>
        <strain evidence="3 4">ZX01</strain>
    </source>
</reference>
<proteinExistence type="predicted"/>
<dbReference type="RefSeq" id="WP_058940523.1">
    <property type="nucleotide sequence ID" value="NZ_LNSV01000004.1"/>
</dbReference>
<comment type="caution">
    <text evidence="3">The sequence shown here is derived from an EMBL/GenBank/DDBJ whole genome shotgun (WGS) entry which is preliminary data.</text>
</comment>
<dbReference type="PANTHER" id="PTHR30204">
    <property type="entry name" value="REDOX-CYCLING DRUG-SENSING TRANSCRIPTIONAL ACTIVATOR SOXR"/>
    <property type="match status" value="1"/>
</dbReference>
<feature type="domain" description="HTH merR-type" evidence="2">
    <location>
        <begin position="22"/>
        <end position="63"/>
    </location>
</feature>
<keyword evidence="4" id="KW-1185">Reference proteome</keyword>
<dbReference type="Pfam" id="PF13411">
    <property type="entry name" value="MerR_1"/>
    <property type="match status" value="1"/>
</dbReference>
<dbReference type="AlphaFoldDB" id="A0A100Y9W0"/>
<dbReference type="OrthoDB" id="3826383at2"/>
<dbReference type="GO" id="GO:0003700">
    <property type="term" value="F:DNA-binding transcription factor activity"/>
    <property type="evidence" value="ECO:0007669"/>
    <property type="project" value="InterPro"/>
</dbReference>
<evidence type="ECO:0000256" key="1">
    <source>
        <dbReference type="ARBA" id="ARBA00023125"/>
    </source>
</evidence>
<organism evidence="3 4">
    <name type="scientific">Streptomyces kanasensis</name>
    <dbReference type="NCBI Taxonomy" id="936756"/>
    <lineage>
        <taxon>Bacteria</taxon>
        <taxon>Bacillati</taxon>
        <taxon>Actinomycetota</taxon>
        <taxon>Actinomycetes</taxon>
        <taxon>Kitasatosporales</taxon>
        <taxon>Streptomycetaceae</taxon>
        <taxon>Streptomyces</taxon>
    </lineage>
</organism>
<evidence type="ECO:0000259" key="2">
    <source>
        <dbReference type="PROSITE" id="PS50937"/>
    </source>
</evidence>
<accession>A0A100Y9W0</accession>
<dbReference type="GO" id="GO:0003677">
    <property type="term" value="F:DNA binding"/>
    <property type="evidence" value="ECO:0007669"/>
    <property type="project" value="UniProtKB-KW"/>
</dbReference>
<gene>
    <name evidence="3" type="ORF">ATE80_03050</name>
</gene>
<evidence type="ECO:0000313" key="4">
    <source>
        <dbReference type="Proteomes" id="UP000054011"/>
    </source>
</evidence>
<dbReference type="PROSITE" id="PS50937">
    <property type="entry name" value="HTH_MERR_2"/>
    <property type="match status" value="2"/>
</dbReference>
<dbReference type="SMART" id="SM00422">
    <property type="entry name" value="HTH_MERR"/>
    <property type="match status" value="2"/>
</dbReference>
<protein>
    <submittedName>
        <fullName evidence="3">MerR family transcriptional regulator</fullName>
    </submittedName>
</protein>
<dbReference type="InterPro" id="IPR047057">
    <property type="entry name" value="MerR_fam"/>
</dbReference>